<dbReference type="PANTHER" id="PTHR42954:SF2">
    <property type="entry name" value="FE(2+) TRANSPORT PROTEIN A"/>
    <property type="match status" value="1"/>
</dbReference>
<dbReference type="InterPro" id="IPR008988">
    <property type="entry name" value="Transcriptional_repressor_C"/>
</dbReference>
<evidence type="ECO:0000313" key="3">
    <source>
        <dbReference type="EMBL" id="SHE48725.1"/>
    </source>
</evidence>
<protein>
    <submittedName>
        <fullName evidence="3">Ferrous iron transport protein A</fullName>
    </submittedName>
</protein>
<feature type="domain" description="Ferrous iron transporter FeoA-like" evidence="2">
    <location>
        <begin position="5"/>
        <end position="77"/>
    </location>
</feature>
<dbReference type="SUPFAM" id="SSF50037">
    <property type="entry name" value="C-terminal domain of transcriptional repressors"/>
    <property type="match status" value="1"/>
</dbReference>
<evidence type="ECO:0000256" key="1">
    <source>
        <dbReference type="ARBA" id="ARBA00023004"/>
    </source>
</evidence>
<dbReference type="PANTHER" id="PTHR42954">
    <property type="entry name" value="FE(2+) TRANSPORT PROTEIN A"/>
    <property type="match status" value="1"/>
</dbReference>
<dbReference type="SMART" id="SM00899">
    <property type="entry name" value="FeoA"/>
    <property type="match status" value="1"/>
</dbReference>
<dbReference type="OrthoDB" id="9811076at2"/>
<dbReference type="Gene3D" id="2.30.30.90">
    <property type="match status" value="1"/>
</dbReference>
<dbReference type="Proteomes" id="UP000184035">
    <property type="component" value="Unassembled WGS sequence"/>
</dbReference>
<proteinExistence type="predicted"/>
<evidence type="ECO:0000313" key="4">
    <source>
        <dbReference type="Proteomes" id="UP000184035"/>
    </source>
</evidence>
<sequence length="78" mass="8773">MIFLKTLDNFDLNSKVIITDLSASSLLKDRLLSLGFTENTIVEIIRKGPSNNLTVYLIRGTMIALRKEEASTIFAREV</sequence>
<dbReference type="GO" id="GO:0046914">
    <property type="term" value="F:transition metal ion binding"/>
    <property type="evidence" value="ECO:0007669"/>
    <property type="project" value="InterPro"/>
</dbReference>
<dbReference type="InterPro" id="IPR007167">
    <property type="entry name" value="Fe-transptr_FeoA-like"/>
</dbReference>
<dbReference type="InterPro" id="IPR052713">
    <property type="entry name" value="FeoA"/>
</dbReference>
<dbReference type="EMBL" id="FQVM01000003">
    <property type="protein sequence ID" value="SHE48725.1"/>
    <property type="molecule type" value="Genomic_DNA"/>
</dbReference>
<keyword evidence="1" id="KW-0408">Iron</keyword>
<organism evidence="3 4">
    <name type="scientific">Clostridium fallax</name>
    <dbReference type="NCBI Taxonomy" id="1533"/>
    <lineage>
        <taxon>Bacteria</taxon>
        <taxon>Bacillati</taxon>
        <taxon>Bacillota</taxon>
        <taxon>Clostridia</taxon>
        <taxon>Eubacteriales</taxon>
        <taxon>Clostridiaceae</taxon>
        <taxon>Clostridium</taxon>
    </lineage>
</organism>
<dbReference type="RefSeq" id="WP_072892855.1">
    <property type="nucleotide sequence ID" value="NZ_FQVM01000003.1"/>
</dbReference>
<keyword evidence="4" id="KW-1185">Reference proteome</keyword>
<gene>
    <name evidence="3" type="ORF">SAMN05443638_103157</name>
</gene>
<name>A0A1M4TW68_9CLOT</name>
<evidence type="ECO:0000259" key="2">
    <source>
        <dbReference type="SMART" id="SM00899"/>
    </source>
</evidence>
<dbReference type="InterPro" id="IPR038157">
    <property type="entry name" value="FeoA_core_dom"/>
</dbReference>
<dbReference type="Pfam" id="PF04023">
    <property type="entry name" value="FeoA"/>
    <property type="match status" value="1"/>
</dbReference>
<dbReference type="STRING" id="1533.SAMN05443638_103157"/>
<accession>A0A1M4TW68</accession>
<reference evidence="3 4" key="1">
    <citation type="submission" date="2016-11" db="EMBL/GenBank/DDBJ databases">
        <authorList>
            <person name="Jaros S."/>
            <person name="Januszkiewicz K."/>
            <person name="Wedrychowicz H."/>
        </authorList>
    </citation>
    <scope>NUCLEOTIDE SEQUENCE [LARGE SCALE GENOMIC DNA]</scope>
    <source>
        <strain evidence="3 4">DSM 2631</strain>
    </source>
</reference>
<dbReference type="AlphaFoldDB" id="A0A1M4TW68"/>